<dbReference type="InterPro" id="IPR036188">
    <property type="entry name" value="FAD/NAD-bd_sf"/>
</dbReference>
<reference evidence="9" key="1">
    <citation type="submission" date="2019-06" db="EMBL/GenBank/DDBJ databases">
        <authorList>
            <person name="Broberg M."/>
        </authorList>
    </citation>
    <scope>NUCLEOTIDE SEQUENCE [LARGE SCALE GENOMIC DNA]</scope>
</reference>
<accession>A0A9N9UL27</accession>
<dbReference type="Proteomes" id="UP000754883">
    <property type="component" value="Unassembled WGS sequence"/>
</dbReference>
<evidence type="ECO:0000256" key="1">
    <source>
        <dbReference type="ARBA" id="ARBA00001974"/>
    </source>
</evidence>
<evidence type="ECO:0000256" key="4">
    <source>
        <dbReference type="ARBA" id="ARBA00022827"/>
    </source>
</evidence>
<organism evidence="8 9">
    <name type="scientific">Clonostachys byssicola</name>
    <dbReference type="NCBI Taxonomy" id="160290"/>
    <lineage>
        <taxon>Eukaryota</taxon>
        <taxon>Fungi</taxon>
        <taxon>Dikarya</taxon>
        <taxon>Ascomycota</taxon>
        <taxon>Pezizomycotina</taxon>
        <taxon>Sordariomycetes</taxon>
        <taxon>Hypocreomycetidae</taxon>
        <taxon>Hypocreales</taxon>
        <taxon>Bionectriaceae</taxon>
        <taxon>Clonostachys</taxon>
    </lineage>
</organism>
<keyword evidence="9" id="KW-1185">Reference proteome</keyword>
<keyword evidence="4" id="KW-0274">FAD</keyword>
<keyword evidence="6" id="KW-0503">Monooxygenase</keyword>
<dbReference type="GO" id="GO:0004497">
    <property type="term" value="F:monooxygenase activity"/>
    <property type="evidence" value="ECO:0007669"/>
    <property type="project" value="UniProtKB-KW"/>
</dbReference>
<evidence type="ECO:0000256" key="5">
    <source>
        <dbReference type="ARBA" id="ARBA00023002"/>
    </source>
</evidence>
<comment type="caution">
    <text evidence="8">The sequence shown here is derived from an EMBL/GenBank/DDBJ whole genome shotgun (WGS) entry which is preliminary data.</text>
</comment>
<reference evidence="8 9" key="2">
    <citation type="submission" date="2021-10" db="EMBL/GenBank/DDBJ databases">
        <authorList>
            <person name="Piombo E."/>
        </authorList>
    </citation>
    <scope>NUCLEOTIDE SEQUENCE [LARGE SCALE GENOMIC DNA]</scope>
</reference>
<evidence type="ECO:0000259" key="7">
    <source>
        <dbReference type="Pfam" id="PF01494"/>
    </source>
</evidence>
<dbReference type="SUPFAM" id="SSF54373">
    <property type="entry name" value="FAD-linked reductases, C-terminal domain"/>
    <property type="match status" value="1"/>
</dbReference>
<gene>
    <name evidence="8" type="ORF">CBYS24578_00015031</name>
</gene>
<comment type="similarity">
    <text evidence="2">Belongs to the paxM FAD-dependent monooxygenase family.</text>
</comment>
<sequence length="419" mass="46524">MKTANQPIGKGVKVAIIGGGPAGLSAAIELGRLPFVDWHLYEQKPTISEIGTGITLQRNTWVLLEKLGASRHLRTSDIFRPADGHDNQYRNGVTGEVVKQTHPPVIIPHQGPCRVHRGKLQRALLKEVDQGRIRTGEKLVSIEQEHDGKLRLSFASGFSTKVDLLLGADGIRSTVREFAFPSYNISYSGMTAYRAVVRASEAEQINGLSKAMIFWYSAKNRWIYTTPLDDNDWEITCRTREPDDGDRSSWGKEVSVKKFIALFNEYCEPIQQLLSLVTRVKRFDYFGGRRLDSVVRHGSVALLGDASHPLSGAFGAGAAFAMEDAHVLAGAIRWAASAGRGLDVALRVFDDVRSPHYRNLYQTLDDIAVAHQKTFSEASSVDEEIVGQINNVSSSNRNWMYYHDVSHENLNLVSPVAYD</sequence>
<name>A0A9N9UL27_9HYPO</name>
<evidence type="ECO:0000313" key="8">
    <source>
        <dbReference type="EMBL" id="CAG9992112.1"/>
    </source>
</evidence>
<dbReference type="AlphaFoldDB" id="A0A9N9UL27"/>
<evidence type="ECO:0000256" key="6">
    <source>
        <dbReference type="ARBA" id="ARBA00023033"/>
    </source>
</evidence>
<keyword evidence="5" id="KW-0560">Oxidoreductase</keyword>
<dbReference type="PRINTS" id="PR00420">
    <property type="entry name" value="RNGMNOXGNASE"/>
</dbReference>
<feature type="domain" description="FAD-binding" evidence="7">
    <location>
        <begin position="12"/>
        <end position="333"/>
    </location>
</feature>
<dbReference type="EMBL" id="CABFNO020001481">
    <property type="protein sequence ID" value="CAG9992112.1"/>
    <property type="molecule type" value="Genomic_DNA"/>
</dbReference>
<dbReference type="InterPro" id="IPR051104">
    <property type="entry name" value="FAD_monoxygenase"/>
</dbReference>
<comment type="cofactor">
    <cofactor evidence="1">
        <name>FAD</name>
        <dbReference type="ChEBI" id="CHEBI:57692"/>
    </cofactor>
</comment>
<evidence type="ECO:0000256" key="2">
    <source>
        <dbReference type="ARBA" id="ARBA00007992"/>
    </source>
</evidence>
<dbReference type="Pfam" id="PF01494">
    <property type="entry name" value="FAD_binding_3"/>
    <property type="match status" value="1"/>
</dbReference>
<proteinExistence type="inferred from homology"/>
<keyword evidence="3" id="KW-0285">Flavoprotein</keyword>
<dbReference type="GO" id="GO:0044550">
    <property type="term" value="P:secondary metabolite biosynthetic process"/>
    <property type="evidence" value="ECO:0007669"/>
    <property type="project" value="TreeGrafter"/>
</dbReference>
<dbReference type="PANTHER" id="PTHR46720">
    <property type="entry name" value="HYDROXYLASE, PUTATIVE (AFU_ORTHOLOGUE AFUA_3G01460)-RELATED"/>
    <property type="match status" value="1"/>
</dbReference>
<protein>
    <recommendedName>
        <fullName evidence="7">FAD-binding domain-containing protein</fullName>
    </recommendedName>
</protein>
<dbReference type="Gene3D" id="3.50.50.60">
    <property type="entry name" value="FAD/NAD(P)-binding domain"/>
    <property type="match status" value="1"/>
</dbReference>
<dbReference type="GO" id="GO:0071949">
    <property type="term" value="F:FAD binding"/>
    <property type="evidence" value="ECO:0007669"/>
    <property type="project" value="InterPro"/>
</dbReference>
<dbReference type="InterPro" id="IPR002938">
    <property type="entry name" value="FAD-bd"/>
</dbReference>
<dbReference type="PANTHER" id="PTHR46720:SF3">
    <property type="entry name" value="FAD-BINDING DOMAIN-CONTAINING PROTEIN-RELATED"/>
    <property type="match status" value="1"/>
</dbReference>
<evidence type="ECO:0000313" key="9">
    <source>
        <dbReference type="Proteomes" id="UP000754883"/>
    </source>
</evidence>
<dbReference type="SUPFAM" id="SSF51905">
    <property type="entry name" value="FAD/NAD(P)-binding domain"/>
    <property type="match status" value="1"/>
</dbReference>
<dbReference type="OrthoDB" id="417877at2759"/>
<evidence type="ECO:0000256" key="3">
    <source>
        <dbReference type="ARBA" id="ARBA00022630"/>
    </source>
</evidence>